<dbReference type="SUPFAM" id="SSF48264">
    <property type="entry name" value="Cytochrome P450"/>
    <property type="match status" value="1"/>
</dbReference>
<dbReference type="Pfam" id="PF00067">
    <property type="entry name" value="p450"/>
    <property type="match status" value="1"/>
</dbReference>
<dbReference type="STRING" id="3827.A0A1S3DX52"/>
<dbReference type="Gene3D" id="1.10.630.10">
    <property type="entry name" value="Cytochrome P450"/>
    <property type="match status" value="1"/>
</dbReference>
<organism evidence="1 2">
    <name type="scientific">Cicer arietinum</name>
    <name type="common">Chickpea</name>
    <name type="synonym">Garbanzo</name>
    <dbReference type="NCBI Taxonomy" id="3827"/>
    <lineage>
        <taxon>Eukaryota</taxon>
        <taxon>Viridiplantae</taxon>
        <taxon>Streptophyta</taxon>
        <taxon>Embryophyta</taxon>
        <taxon>Tracheophyta</taxon>
        <taxon>Spermatophyta</taxon>
        <taxon>Magnoliopsida</taxon>
        <taxon>eudicotyledons</taxon>
        <taxon>Gunneridae</taxon>
        <taxon>Pentapetalae</taxon>
        <taxon>rosids</taxon>
        <taxon>fabids</taxon>
        <taxon>Fabales</taxon>
        <taxon>Fabaceae</taxon>
        <taxon>Papilionoideae</taxon>
        <taxon>50 kb inversion clade</taxon>
        <taxon>NPAAA clade</taxon>
        <taxon>Hologalegina</taxon>
        <taxon>IRL clade</taxon>
        <taxon>Cicereae</taxon>
        <taxon>Cicer</taxon>
    </lineage>
</organism>
<accession>A0A1S3DX52</accession>
<sequence length="92" mass="10374">MEALQVPIQSDYRVAYCSDSCQRQEEGYELLQMILDSGKNSILQDRFIVDNCRTLFFAGHETTANTASWCHSPAYGLVIEPDQGVVLNMARI</sequence>
<keyword evidence="1" id="KW-1185">Reference proteome</keyword>
<dbReference type="Proteomes" id="UP000087171">
    <property type="component" value="Unplaced"/>
</dbReference>
<dbReference type="InterPro" id="IPR001128">
    <property type="entry name" value="Cyt_P450"/>
</dbReference>
<gene>
    <name evidence="2" type="primary">LOC105851430</name>
</gene>
<dbReference type="RefSeq" id="XP_012567749.1">
    <property type="nucleotide sequence ID" value="XM_012712295.2"/>
</dbReference>
<name>A0A1S3DX52_CICAR</name>
<dbReference type="GO" id="GO:0005506">
    <property type="term" value="F:iron ion binding"/>
    <property type="evidence" value="ECO:0007669"/>
    <property type="project" value="InterPro"/>
</dbReference>
<dbReference type="AlphaFoldDB" id="A0A1S3DX52"/>
<dbReference type="GO" id="GO:0020037">
    <property type="term" value="F:heme binding"/>
    <property type="evidence" value="ECO:0007669"/>
    <property type="project" value="InterPro"/>
</dbReference>
<reference evidence="2" key="1">
    <citation type="submission" date="2025-08" db="UniProtKB">
        <authorList>
            <consortium name="RefSeq"/>
        </authorList>
    </citation>
    <scope>IDENTIFICATION</scope>
    <source>
        <tissue evidence="2">Etiolated seedlings</tissue>
    </source>
</reference>
<evidence type="ECO:0000313" key="1">
    <source>
        <dbReference type="Proteomes" id="UP000087171"/>
    </source>
</evidence>
<protein>
    <submittedName>
        <fullName evidence="2">Cytochrome P450 714B2-like</fullName>
    </submittedName>
</protein>
<dbReference type="OrthoDB" id="1470350at2759"/>
<dbReference type="GO" id="GO:0016705">
    <property type="term" value="F:oxidoreductase activity, acting on paired donors, with incorporation or reduction of molecular oxygen"/>
    <property type="evidence" value="ECO:0007669"/>
    <property type="project" value="InterPro"/>
</dbReference>
<proteinExistence type="predicted"/>
<dbReference type="GO" id="GO:0004497">
    <property type="term" value="F:monooxygenase activity"/>
    <property type="evidence" value="ECO:0007669"/>
    <property type="project" value="InterPro"/>
</dbReference>
<dbReference type="InterPro" id="IPR036396">
    <property type="entry name" value="Cyt_P450_sf"/>
</dbReference>
<evidence type="ECO:0000313" key="2">
    <source>
        <dbReference type="RefSeq" id="XP_012567749.1"/>
    </source>
</evidence>